<organism evidence="2 3">
    <name type="scientific">Aspergillus clavatus (strain ATCC 1007 / CBS 513.65 / DSM 816 / NCTC 3887 / NRRL 1 / QM 1276 / 107)</name>
    <dbReference type="NCBI Taxonomy" id="344612"/>
    <lineage>
        <taxon>Eukaryota</taxon>
        <taxon>Fungi</taxon>
        <taxon>Dikarya</taxon>
        <taxon>Ascomycota</taxon>
        <taxon>Pezizomycotina</taxon>
        <taxon>Eurotiomycetes</taxon>
        <taxon>Eurotiomycetidae</taxon>
        <taxon>Eurotiales</taxon>
        <taxon>Aspergillaceae</taxon>
        <taxon>Aspergillus</taxon>
        <taxon>Aspergillus subgen. Fumigati</taxon>
    </lineage>
</organism>
<dbReference type="Proteomes" id="UP000006701">
    <property type="component" value="Unassembled WGS sequence"/>
</dbReference>
<dbReference type="EMBL" id="DS027056">
    <property type="protein sequence ID" value="EAW09796.1"/>
    <property type="molecule type" value="Genomic_DNA"/>
</dbReference>
<evidence type="ECO:0000256" key="1">
    <source>
        <dbReference type="SAM" id="SignalP"/>
    </source>
</evidence>
<dbReference type="HOGENOM" id="CLU_110769_0_0_1"/>
<reference evidence="2 3" key="1">
    <citation type="journal article" date="2008" name="PLoS Genet.">
        <title>Genomic islands in the pathogenic filamentous fungus Aspergillus fumigatus.</title>
        <authorList>
            <person name="Fedorova N.D."/>
            <person name="Khaldi N."/>
            <person name="Joardar V.S."/>
            <person name="Maiti R."/>
            <person name="Amedeo P."/>
            <person name="Anderson M.J."/>
            <person name="Crabtree J."/>
            <person name="Silva J.C."/>
            <person name="Badger J.H."/>
            <person name="Albarraq A."/>
            <person name="Angiuoli S."/>
            <person name="Bussey H."/>
            <person name="Bowyer P."/>
            <person name="Cotty P.J."/>
            <person name="Dyer P.S."/>
            <person name="Egan A."/>
            <person name="Galens K."/>
            <person name="Fraser-Liggett C.M."/>
            <person name="Haas B.J."/>
            <person name="Inman J.M."/>
            <person name="Kent R."/>
            <person name="Lemieux S."/>
            <person name="Malavazi I."/>
            <person name="Orvis J."/>
            <person name="Roemer T."/>
            <person name="Ronning C.M."/>
            <person name="Sundaram J.P."/>
            <person name="Sutton G."/>
            <person name="Turner G."/>
            <person name="Venter J.C."/>
            <person name="White O.R."/>
            <person name="Whitty B.R."/>
            <person name="Youngman P."/>
            <person name="Wolfe K.H."/>
            <person name="Goldman G.H."/>
            <person name="Wortman J.R."/>
            <person name="Jiang B."/>
            <person name="Denning D.W."/>
            <person name="Nierman W.C."/>
        </authorList>
    </citation>
    <scope>NUCLEOTIDE SEQUENCE [LARGE SCALE GENOMIC DNA]</scope>
    <source>
        <strain evidence="3">ATCC 1007 / CBS 513.65 / DSM 816 / NCTC 3887 / NRRL 1</strain>
    </source>
</reference>
<feature type="chain" id="PRO_5002633667" evidence="1">
    <location>
        <begin position="19"/>
        <end position="188"/>
    </location>
</feature>
<feature type="signal peptide" evidence="1">
    <location>
        <begin position="1"/>
        <end position="18"/>
    </location>
</feature>
<keyword evidence="3" id="KW-1185">Reference proteome</keyword>
<evidence type="ECO:0000313" key="2">
    <source>
        <dbReference type="EMBL" id="EAW09796.1"/>
    </source>
</evidence>
<protein>
    <submittedName>
        <fullName evidence="2">Uncharacterized protein</fullName>
    </submittedName>
</protein>
<evidence type="ECO:0000313" key="3">
    <source>
        <dbReference type="Proteomes" id="UP000006701"/>
    </source>
</evidence>
<dbReference type="AlphaFoldDB" id="A1CKX2"/>
<dbReference type="eggNOG" id="ENOG502SBMW">
    <property type="taxonomic scope" value="Eukaryota"/>
</dbReference>
<proteinExistence type="predicted"/>
<keyword evidence="1" id="KW-0732">Signal</keyword>
<dbReference type="OrthoDB" id="4492304at2759"/>
<name>A1CKX2_ASPCL</name>
<gene>
    <name evidence="2" type="ORF">ACLA_040120</name>
</gene>
<dbReference type="VEuPathDB" id="FungiDB:ACLA_040120"/>
<accession>A1CKX2</accession>
<sequence length="188" mass="18629">MKFTGIVASLAIASSASALAIPQTPVDATLSKLNGVLGSVEGLVGGLLGGVCKDVDLTLVQTDLTDIKGQLVKLVPVAVPAKRDVAGPVNGLTTPVTNVAGPAVGTVENTAGAAVGTVENTATGVVKTVTGTVGIKRQEVGQLTTLAESLVTKIQNNALDAAGLENVLNILGQTGGLSAVTTILNLLQ</sequence>
<dbReference type="KEGG" id="act:ACLA_040120"/>
<dbReference type="RefSeq" id="XP_001271222.1">
    <property type="nucleotide sequence ID" value="XM_001271221.1"/>
</dbReference>
<dbReference type="GeneID" id="4703337"/>
<dbReference type="OMA" id="KRDVMGT"/>